<dbReference type="Gene3D" id="3.90.1720.10">
    <property type="entry name" value="endopeptidase domain like (from Nostoc punctiforme)"/>
    <property type="match status" value="1"/>
</dbReference>
<evidence type="ECO:0008006" key="3">
    <source>
        <dbReference type="Google" id="ProtNLM"/>
    </source>
</evidence>
<evidence type="ECO:0000313" key="2">
    <source>
        <dbReference type="Proteomes" id="UP000255291"/>
    </source>
</evidence>
<accession>A0ABD7GSZ4</accession>
<protein>
    <recommendedName>
        <fullName evidence="3">Cytoplasmic protein</fullName>
    </recommendedName>
</protein>
<gene>
    <name evidence="1" type="ORF">DXF87_19430</name>
</gene>
<reference evidence="1 2" key="1">
    <citation type="submission" date="2018-07" db="EMBL/GenBank/DDBJ databases">
        <title>The use of a cohorting ward and systematic surveillance cultures for the control of a Klebsiella pneumoniae carbapenemase (KPC)-producing Enterobacteriaceae outbreak.</title>
        <authorList>
            <person name="Doi Y."/>
        </authorList>
    </citation>
    <scope>NUCLEOTIDE SEQUENCE [LARGE SCALE GENOMIC DNA]</scope>
    <source>
        <strain evidence="1 2">1-RC-17-04017</strain>
    </source>
</reference>
<dbReference type="Proteomes" id="UP000255291">
    <property type="component" value="Unassembled WGS sequence"/>
</dbReference>
<sequence>MSWNKDAAVSYLRSHAPGHSHNECAKFTRRAIIAGGITLERTHDAKDYGPKLLRAGFKEVPPGSTLLSGDVAVIQPYPGGNSSGHMTMFEGTRWISDFTQLSMYPGPGYRRAQPTYKIYRMSR</sequence>
<comment type="caution">
    <text evidence="1">The sequence shown here is derived from an EMBL/GenBank/DDBJ whole genome shotgun (WGS) entry which is preliminary data.</text>
</comment>
<dbReference type="RefSeq" id="WP_072050731.1">
    <property type="nucleotide sequence ID" value="NZ_FKBB01000036.1"/>
</dbReference>
<dbReference type="AlphaFoldDB" id="A0ABD7GSZ4"/>
<name>A0ABD7GSZ4_9ENTR</name>
<dbReference type="EMBL" id="QRBW01000048">
    <property type="protein sequence ID" value="RDT58095.1"/>
    <property type="molecule type" value="Genomic_DNA"/>
</dbReference>
<proteinExistence type="predicted"/>
<evidence type="ECO:0000313" key="1">
    <source>
        <dbReference type="EMBL" id="RDT58095.1"/>
    </source>
</evidence>
<organism evidence="1 2">
    <name type="scientific">Enterobacter roggenkampii</name>
    <dbReference type="NCBI Taxonomy" id="1812935"/>
    <lineage>
        <taxon>Bacteria</taxon>
        <taxon>Pseudomonadati</taxon>
        <taxon>Pseudomonadota</taxon>
        <taxon>Gammaproteobacteria</taxon>
        <taxon>Enterobacterales</taxon>
        <taxon>Enterobacteriaceae</taxon>
        <taxon>Enterobacter</taxon>
        <taxon>Enterobacter cloacae complex</taxon>
    </lineage>
</organism>